<dbReference type="Proteomes" id="UP000479710">
    <property type="component" value="Unassembled WGS sequence"/>
</dbReference>
<accession>A0A6G1CU31</accession>
<name>A0A6G1CU31_9ORYZ</name>
<protein>
    <submittedName>
        <fullName evidence="2">Uncharacterized protein</fullName>
    </submittedName>
</protein>
<keyword evidence="1" id="KW-0175">Coiled coil</keyword>
<reference evidence="2 3" key="1">
    <citation type="submission" date="2019-11" db="EMBL/GenBank/DDBJ databases">
        <title>Whole genome sequence of Oryza granulata.</title>
        <authorList>
            <person name="Li W."/>
        </authorList>
    </citation>
    <scope>NUCLEOTIDE SEQUENCE [LARGE SCALE GENOMIC DNA]</scope>
    <source>
        <strain evidence="3">cv. Menghai</strain>
        <tissue evidence="2">Leaf</tissue>
    </source>
</reference>
<gene>
    <name evidence="2" type="ORF">E2562_028353</name>
</gene>
<comment type="caution">
    <text evidence="2">The sequence shown here is derived from an EMBL/GenBank/DDBJ whole genome shotgun (WGS) entry which is preliminary data.</text>
</comment>
<evidence type="ECO:0000313" key="3">
    <source>
        <dbReference type="Proteomes" id="UP000479710"/>
    </source>
</evidence>
<feature type="coiled-coil region" evidence="1">
    <location>
        <begin position="12"/>
        <end position="39"/>
    </location>
</feature>
<keyword evidence="3" id="KW-1185">Reference proteome</keyword>
<organism evidence="2 3">
    <name type="scientific">Oryza meyeriana var. granulata</name>
    <dbReference type="NCBI Taxonomy" id="110450"/>
    <lineage>
        <taxon>Eukaryota</taxon>
        <taxon>Viridiplantae</taxon>
        <taxon>Streptophyta</taxon>
        <taxon>Embryophyta</taxon>
        <taxon>Tracheophyta</taxon>
        <taxon>Spermatophyta</taxon>
        <taxon>Magnoliopsida</taxon>
        <taxon>Liliopsida</taxon>
        <taxon>Poales</taxon>
        <taxon>Poaceae</taxon>
        <taxon>BOP clade</taxon>
        <taxon>Oryzoideae</taxon>
        <taxon>Oryzeae</taxon>
        <taxon>Oryzinae</taxon>
        <taxon>Oryza</taxon>
        <taxon>Oryza meyeriana</taxon>
    </lineage>
</organism>
<proteinExistence type="predicted"/>
<sequence>MRGTLGACEHTILGLKKELEELKTAKAKDDKEFEEYKVKTQSQFDAFAKRIQYAELVNQALVDAAKLVLEMIHLVGASSSSSNSLQLLPQLKTAPAALRSNM</sequence>
<dbReference type="EMBL" id="SPHZ02000008">
    <property type="protein sequence ID" value="KAF0903650.1"/>
    <property type="molecule type" value="Genomic_DNA"/>
</dbReference>
<dbReference type="AlphaFoldDB" id="A0A6G1CU31"/>
<evidence type="ECO:0000256" key="1">
    <source>
        <dbReference type="SAM" id="Coils"/>
    </source>
</evidence>
<evidence type="ECO:0000313" key="2">
    <source>
        <dbReference type="EMBL" id="KAF0903650.1"/>
    </source>
</evidence>